<comment type="caution">
    <text evidence="9">The sequence shown here is derived from an EMBL/GenBank/DDBJ whole genome shotgun (WGS) entry which is preliminary data.</text>
</comment>
<keyword evidence="6 7" id="KW-0472">Membrane</keyword>
<evidence type="ECO:0000256" key="2">
    <source>
        <dbReference type="ARBA" id="ARBA00005745"/>
    </source>
</evidence>
<dbReference type="Gene3D" id="1.20.81.30">
    <property type="entry name" value="Type II secretion system (T2SS), domain F"/>
    <property type="match status" value="2"/>
</dbReference>
<evidence type="ECO:0000256" key="5">
    <source>
        <dbReference type="ARBA" id="ARBA00022989"/>
    </source>
</evidence>
<name>A0A6P1DY36_9GAMM</name>
<keyword evidence="4 7" id="KW-0812">Transmembrane</keyword>
<proteinExistence type="inferred from homology"/>
<feature type="transmembrane region" description="Helical" evidence="7">
    <location>
        <begin position="295"/>
        <end position="314"/>
    </location>
</feature>
<sequence length="321" mass="34599">MNHRIKADIFTQLAAMEHAGVSPQQTFRALAQTASAADRKPLETAAALAGRGRSLGTIGKHTGLFDRVDAEILQAASVAGRIEQAYRRLAERHNKADLRRRQMRGKLMLPALVLLVAAFVRPFQAFFLGELDLLGYLAAALGPVVLVASAVFLAPRLWRTLKSARIGRSLQALALDLPGLGRLETLRNRSIYLDTLALLIESGVPALKALAIAAGTVPNQQARAVFDRLRVAVEAGKPLHRAFDTCPLMDSRSTRLLAAGEVSGSLGDMLTRIAAMTGDDLEGLQDALATWVPRIAYLMVAIWILSGLSPTAFAPQMPEDL</sequence>
<dbReference type="AlphaFoldDB" id="A0A6P1DY36"/>
<evidence type="ECO:0000256" key="4">
    <source>
        <dbReference type="ARBA" id="ARBA00022692"/>
    </source>
</evidence>
<dbReference type="InterPro" id="IPR003004">
    <property type="entry name" value="GspF/PilC"/>
</dbReference>
<evidence type="ECO:0000256" key="1">
    <source>
        <dbReference type="ARBA" id="ARBA00004651"/>
    </source>
</evidence>
<evidence type="ECO:0000313" key="9">
    <source>
        <dbReference type="EMBL" id="NEX21636.1"/>
    </source>
</evidence>
<organism evidence="9 10">
    <name type="scientific">Thiorhodococcus mannitoliphagus</name>
    <dbReference type="NCBI Taxonomy" id="329406"/>
    <lineage>
        <taxon>Bacteria</taxon>
        <taxon>Pseudomonadati</taxon>
        <taxon>Pseudomonadota</taxon>
        <taxon>Gammaproteobacteria</taxon>
        <taxon>Chromatiales</taxon>
        <taxon>Chromatiaceae</taxon>
        <taxon>Thiorhodococcus</taxon>
    </lineage>
</organism>
<dbReference type="EMBL" id="JAAIJR010000062">
    <property type="protein sequence ID" value="NEX21636.1"/>
    <property type="molecule type" value="Genomic_DNA"/>
</dbReference>
<comment type="similarity">
    <text evidence="2">Belongs to the GSP F family.</text>
</comment>
<dbReference type="RefSeq" id="WP_164654731.1">
    <property type="nucleotide sequence ID" value="NZ_JAAIJR010000062.1"/>
</dbReference>
<keyword evidence="3" id="KW-1003">Cell membrane</keyword>
<keyword evidence="10" id="KW-1185">Reference proteome</keyword>
<evidence type="ECO:0000256" key="3">
    <source>
        <dbReference type="ARBA" id="ARBA00022475"/>
    </source>
</evidence>
<dbReference type="Proteomes" id="UP000471640">
    <property type="component" value="Unassembled WGS sequence"/>
</dbReference>
<dbReference type="PANTHER" id="PTHR30012:SF0">
    <property type="entry name" value="TYPE II SECRETION SYSTEM PROTEIN F-RELATED"/>
    <property type="match status" value="1"/>
</dbReference>
<dbReference type="Pfam" id="PF00482">
    <property type="entry name" value="T2SSF"/>
    <property type="match status" value="2"/>
</dbReference>
<evidence type="ECO:0000256" key="6">
    <source>
        <dbReference type="ARBA" id="ARBA00023136"/>
    </source>
</evidence>
<protein>
    <recommendedName>
        <fullName evidence="8">Type II secretion system protein GspF domain-containing protein</fullName>
    </recommendedName>
</protein>
<keyword evidence="5 7" id="KW-1133">Transmembrane helix</keyword>
<dbReference type="InterPro" id="IPR018076">
    <property type="entry name" value="T2SS_GspF_dom"/>
</dbReference>
<feature type="domain" description="Type II secretion system protein GspF" evidence="8">
    <location>
        <begin position="11"/>
        <end position="122"/>
    </location>
</feature>
<feature type="domain" description="Type II secretion system protein GspF" evidence="8">
    <location>
        <begin position="193"/>
        <end position="307"/>
    </location>
</feature>
<reference evidence="9 10" key="2">
    <citation type="submission" date="2020-02" db="EMBL/GenBank/DDBJ databases">
        <title>Genome sequences of Thiorhodococcus mannitoliphagus and Thiorhodococcus minor, purple sulfur photosynthetic bacteria in the gammaproteobacterial family, Chromatiaceae.</title>
        <authorList>
            <person name="Aviles F.A."/>
            <person name="Meyer T.E."/>
            <person name="Kyndt J.A."/>
        </authorList>
    </citation>
    <scope>NUCLEOTIDE SEQUENCE [LARGE SCALE GENOMIC DNA]</scope>
    <source>
        <strain evidence="9 10">DSM 18266</strain>
    </source>
</reference>
<evidence type="ECO:0000259" key="8">
    <source>
        <dbReference type="Pfam" id="PF00482"/>
    </source>
</evidence>
<dbReference type="GO" id="GO:0005886">
    <property type="term" value="C:plasma membrane"/>
    <property type="evidence" value="ECO:0007669"/>
    <property type="project" value="UniProtKB-SubCell"/>
</dbReference>
<gene>
    <name evidence="9" type="ORF">G3480_15180</name>
</gene>
<feature type="transmembrane region" description="Helical" evidence="7">
    <location>
        <begin position="133"/>
        <end position="158"/>
    </location>
</feature>
<dbReference type="PANTHER" id="PTHR30012">
    <property type="entry name" value="GENERAL SECRETION PATHWAY PROTEIN"/>
    <property type="match status" value="1"/>
</dbReference>
<feature type="transmembrane region" description="Helical" evidence="7">
    <location>
        <begin position="107"/>
        <end position="127"/>
    </location>
</feature>
<reference evidence="10" key="1">
    <citation type="journal article" date="2020" name="Microbiol. Resour. Announc.">
        <title>Draft Genome Sequences of Thiorhodococcus mannitoliphagus and Thiorhodococcus minor, Purple Sulfur Photosynthetic Bacteria in the Gammaproteobacterial Family Chromatiaceae.</title>
        <authorList>
            <person name="Aviles F.A."/>
            <person name="Meyer T.E."/>
            <person name="Kyndt J.A."/>
        </authorList>
    </citation>
    <scope>NUCLEOTIDE SEQUENCE [LARGE SCALE GENOMIC DNA]</scope>
    <source>
        <strain evidence="10">DSM 18266</strain>
    </source>
</reference>
<dbReference type="InterPro" id="IPR042094">
    <property type="entry name" value="T2SS_GspF_sf"/>
</dbReference>
<accession>A0A6P1DY36</accession>
<evidence type="ECO:0000256" key="7">
    <source>
        <dbReference type="SAM" id="Phobius"/>
    </source>
</evidence>
<evidence type="ECO:0000313" key="10">
    <source>
        <dbReference type="Proteomes" id="UP000471640"/>
    </source>
</evidence>
<comment type="subcellular location">
    <subcellularLocation>
        <location evidence="1">Cell membrane</location>
        <topology evidence="1">Multi-pass membrane protein</topology>
    </subcellularLocation>
</comment>